<keyword evidence="7 13" id="KW-0812">Transmembrane</keyword>
<dbReference type="GO" id="GO:0005886">
    <property type="term" value="C:plasma membrane"/>
    <property type="evidence" value="ECO:0007669"/>
    <property type="project" value="UniProtKB-SubCell"/>
</dbReference>
<keyword evidence="10 13" id="KW-1133">Transmembrane helix</keyword>
<dbReference type="SUPFAM" id="SSF81342">
    <property type="entry name" value="Transmembrane di-heme cytochromes"/>
    <property type="match status" value="1"/>
</dbReference>
<evidence type="ECO:0000313" key="15">
    <source>
        <dbReference type="EMBL" id="KAA2236578.1"/>
    </source>
</evidence>
<dbReference type="OrthoDB" id="9790598at2"/>
<dbReference type="GO" id="GO:0036397">
    <property type="term" value="F:formate dehydrogenase (quinone) activity"/>
    <property type="evidence" value="ECO:0007669"/>
    <property type="project" value="TreeGrafter"/>
</dbReference>
<evidence type="ECO:0000256" key="6">
    <source>
        <dbReference type="ARBA" id="ARBA00022617"/>
    </source>
</evidence>
<comment type="caution">
    <text evidence="15">The sequence shown here is derived from an EMBL/GenBank/DDBJ whole genome shotgun (WGS) entry which is preliminary data.</text>
</comment>
<dbReference type="GO" id="GO:0009061">
    <property type="term" value="P:anaerobic respiration"/>
    <property type="evidence" value="ECO:0007669"/>
    <property type="project" value="TreeGrafter"/>
</dbReference>
<protein>
    <submittedName>
        <fullName evidence="15">Formate dehydrogenase subunit gamma</fullName>
    </submittedName>
</protein>
<dbReference type="GO" id="GO:0009326">
    <property type="term" value="C:formate dehydrogenase complex"/>
    <property type="evidence" value="ECO:0007669"/>
    <property type="project" value="InterPro"/>
</dbReference>
<feature type="transmembrane region" description="Helical" evidence="13">
    <location>
        <begin position="180"/>
        <end position="199"/>
    </location>
</feature>
<reference evidence="15 16" key="1">
    <citation type="submission" date="2019-09" db="EMBL/GenBank/DDBJ databases">
        <title>Salinarimonas rosea gen. nov., sp. nov., a new member of the a-2 subgroup of the Proteobacteria.</title>
        <authorList>
            <person name="Liu J."/>
        </authorList>
    </citation>
    <scope>NUCLEOTIDE SEQUENCE [LARGE SCALE GENOMIC DNA]</scope>
    <source>
        <strain evidence="15 16">BN140002</strain>
    </source>
</reference>
<dbReference type="RefSeq" id="WP_149818536.1">
    <property type="nucleotide sequence ID" value="NZ_VUOA01000025.1"/>
</dbReference>
<evidence type="ECO:0000256" key="9">
    <source>
        <dbReference type="ARBA" id="ARBA00022982"/>
    </source>
</evidence>
<dbReference type="GO" id="GO:0022904">
    <property type="term" value="P:respiratory electron transport chain"/>
    <property type="evidence" value="ECO:0007669"/>
    <property type="project" value="InterPro"/>
</dbReference>
<sequence>MRRLVRATPFMGSAALVVLVGPGLRAGAAAAEVRAPDGAFAPDANAAKEGVLLNQDARISGRIDILDRRADVLIQPRGREWEGYHETWLQPLGVLVILGTLLLLGLFYAAMGPLRLTRGRSGRTVTRFSPGERFAHWLAAISFVLLALTGLNVTYGKIVLRPVIGPDAFSAFAQWVKYTHNYAGIAFALGLLTIAALWLRQNLPTRLDLAWLRAGGGYLSETHVSAGRFNAGEKLVFWFAVLAGVAITASGVVLLFPFYGTTIAGMQLAHIVHSLTAIAFVAVILGHIYVGTIGTEGAIEAMVSGEVDVNWAREHHDLWLAETMAGSAPNERPEPASLGRQGA</sequence>
<dbReference type="PANTHER" id="PTHR30074:SF6">
    <property type="entry name" value="FORMATE DEHYDROGENASE GAMMA SUBUNIT"/>
    <property type="match status" value="1"/>
</dbReference>
<comment type="cofactor">
    <cofactor evidence="1">
        <name>heme</name>
        <dbReference type="ChEBI" id="CHEBI:30413"/>
    </cofactor>
</comment>
<evidence type="ECO:0000259" key="14">
    <source>
        <dbReference type="Pfam" id="PF01292"/>
    </source>
</evidence>
<reference evidence="15 16" key="2">
    <citation type="submission" date="2019-09" db="EMBL/GenBank/DDBJ databases">
        <authorList>
            <person name="Jin C."/>
        </authorList>
    </citation>
    <scope>NUCLEOTIDE SEQUENCE [LARGE SCALE GENOMIC DNA]</scope>
    <source>
        <strain evidence="15 16">BN140002</strain>
    </source>
</reference>
<organism evidence="15 16">
    <name type="scientific">Salinarimonas soli</name>
    <dbReference type="NCBI Taxonomy" id="1638099"/>
    <lineage>
        <taxon>Bacteria</taxon>
        <taxon>Pseudomonadati</taxon>
        <taxon>Pseudomonadota</taxon>
        <taxon>Alphaproteobacteria</taxon>
        <taxon>Hyphomicrobiales</taxon>
        <taxon>Salinarimonadaceae</taxon>
        <taxon>Salinarimonas</taxon>
    </lineage>
</organism>
<keyword evidence="8" id="KW-0479">Metal-binding</keyword>
<feature type="transmembrane region" description="Helical" evidence="13">
    <location>
        <begin position="92"/>
        <end position="114"/>
    </location>
</feature>
<feature type="domain" description="Cytochrome b561 bacterial/Ni-hydrogenase" evidence="14">
    <location>
        <begin position="127"/>
        <end position="305"/>
    </location>
</feature>
<gene>
    <name evidence="15" type="ORF">F0L46_13975</name>
</gene>
<dbReference type="PANTHER" id="PTHR30074">
    <property type="entry name" value="FORMATE DEHYDROGENASE, NITRATE-INDUCIBLE, CYTOCHROME B556 FDN SUBUNIT"/>
    <property type="match status" value="1"/>
</dbReference>
<evidence type="ECO:0000256" key="12">
    <source>
        <dbReference type="ARBA" id="ARBA00023136"/>
    </source>
</evidence>
<dbReference type="GO" id="GO:0008863">
    <property type="term" value="F:formate dehydrogenase (NAD+) activity"/>
    <property type="evidence" value="ECO:0007669"/>
    <property type="project" value="InterPro"/>
</dbReference>
<evidence type="ECO:0000256" key="10">
    <source>
        <dbReference type="ARBA" id="ARBA00022989"/>
    </source>
</evidence>
<dbReference type="GO" id="GO:0009055">
    <property type="term" value="F:electron transfer activity"/>
    <property type="evidence" value="ECO:0007669"/>
    <property type="project" value="InterPro"/>
</dbReference>
<dbReference type="Proteomes" id="UP000323142">
    <property type="component" value="Unassembled WGS sequence"/>
</dbReference>
<keyword evidence="11" id="KW-0408">Iron</keyword>
<dbReference type="InterPro" id="IPR011577">
    <property type="entry name" value="Cyt_b561_bac/Ni-Hgenase"/>
</dbReference>
<keyword evidence="12 13" id="KW-0472">Membrane</keyword>
<comment type="subcellular location">
    <subcellularLocation>
        <location evidence="2">Cell membrane</location>
        <topology evidence="2">Multi-pass membrane protein</topology>
    </subcellularLocation>
</comment>
<dbReference type="InterPro" id="IPR006471">
    <property type="entry name" value="Formate_DH_gsu"/>
</dbReference>
<feature type="transmembrane region" description="Helical" evidence="13">
    <location>
        <begin position="235"/>
        <end position="259"/>
    </location>
</feature>
<dbReference type="InterPro" id="IPR016174">
    <property type="entry name" value="Di-haem_cyt_TM"/>
</dbReference>
<evidence type="ECO:0000256" key="7">
    <source>
        <dbReference type="ARBA" id="ARBA00022692"/>
    </source>
</evidence>
<keyword evidence="5" id="KW-1003">Cell membrane</keyword>
<keyword evidence="9" id="KW-0249">Electron transport</keyword>
<evidence type="ECO:0000256" key="2">
    <source>
        <dbReference type="ARBA" id="ARBA00004651"/>
    </source>
</evidence>
<keyword evidence="6" id="KW-0349">Heme</keyword>
<accession>A0A5B2VCU1</accession>
<dbReference type="AlphaFoldDB" id="A0A5B2VCU1"/>
<comment type="similarity">
    <text evidence="3">Belongs to the formate dehydrogenase gamma subunit family.</text>
</comment>
<evidence type="ECO:0000256" key="1">
    <source>
        <dbReference type="ARBA" id="ARBA00001971"/>
    </source>
</evidence>
<dbReference type="EMBL" id="VUOA01000025">
    <property type="protein sequence ID" value="KAA2236578.1"/>
    <property type="molecule type" value="Genomic_DNA"/>
</dbReference>
<proteinExistence type="inferred from homology"/>
<dbReference type="Pfam" id="PF01292">
    <property type="entry name" value="Ni_hydr_CYTB"/>
    <property type="match status" value="1"/>
</dbReference>
<evidence type="ECO:0000256" key="11">
    <source>
        <dbReference type="ARBA" id="ARBA00023004"/>
    </source>
</evidence>
<feature type="transmembrane region" description="Helical" evidence="13">
    <location>
        <begin position="134"/>
        <end position="160"/>
    </location>
</feature>
<dbReference type="Gene3D" id="1.20.950.20">
    <property type="entry name" value="Transmembrane di-heme cytochromes, Chain C"/>
    <property type="match status" value="1"/>
</dbReference>
<evidence type="ECO:0000256" key="13">
    <source>
        <dbReference type="SAM" id="Phobius"/>
    </source>
</evidence>
<dbReference type="InterPro" id="IPR051817">
    <property type="entry name" value="FDH_cytochrome_b556_subunit"/>
</dbReference>
<dbReference type="NCBIfam" id="TIGR01583">
    <property type="entry name" value="formate-DH-gamm"/>
    <property type="match status" value="1"/>
</dbReference>
<evidence type="ECO:0000256" key="8">
    <source>
        <dbReference type="ARBA" id="ARBA00022723"/>
    </source>
</evidence>
<evidence type="ECO:0000256" key="4">
    <source>
        <dbReference type="ARBA" id="ARBA00022448"/>
    </source>
</evidence>
<evidence type="ECO:0000313" key="16">
    <source>
        <dbReference type="Proteomes" id="UP000323142"/>
    </source>
</evidence>
<keyword evidence="4" id="KW-0813">Transport</keyword>
<evidence type="ECO:0000256" key="5">
    <source>
        <dbReference type="ARBA" id="ARBA00022475"/>
    </source>
</evidence>
<dbReference type="GO" id="GO:0046872">
    <property type="term" value="F:metal ion binding"/>
    <property type="evidence" value="ECO:0007669"/>
    <property type="project" value="UniProtKB-KW"/>
</dbReference>
<evidence type="ECO:0000256" key="3">
    <source>
        <dbReference type="ARBA" id="ARBA00010747"/>
    </source>
</evidence>
<feature type="transmembrane region" description="Helical" evidence="13">
    <location>
        <begin position="271"/>
        <end position="290"/>
    </location>
</feature>
<keyword evidence="16" id="KW-1185">Reference proteome</keyword>
<name>A0A5B2VCU1_9HYPH</name>
<dbReference type="GO" id="GO:0015944">
    <property type="term" value="P:formate oxidation"/>
    <property type="evidence" value="ECO:0007669"/>
    <property type="project" value="TreeGrafter"/>
</dbReference>